<keyword evidence="1" id="KW-0472">Membrane</keyword>
<dbReference type="Proteomes" id="UP001287356">
    <property type="component" value="Unassembled WGS sequence"/>
</dbReference>
<reference evidence="2" key="2">
    <citation type="submission" date="2023-06" db="EMBL/GenBank/DDBJ databases">
        <authorList>
            <consortium name="Lawrence Berkeley National Laboratory"/>
            <person name="Haridas S."/>
            <person name="Hensen N."/>
            <person name="Bonometti L."/>
            <person name="Westerberg I."/>
            <person name="Brannstrom I.O."/>
            <person name="Guillou S."/>
            <person name="Cros-Aarteil S."/>
            <person name="Calhoun S."/>
            <person name="Kuo A."/>
            <person name="Mondo S."/>
            <person name="Pangilinan J."/>
            <person name="Riley R."/>
            <person name="Labutti K."/>
            <person name="Andreopoulos B."/>
            <person name="Lipzen A."/>
            <person name="Chen C."/>
            <person name="Yanf M."/>
            <person name="Daum C."/>
            <person name="Ng V."/>
            <person name="Clum A."/>
            <person name="Steindorff A."/>
            <person name="Ohm R."/>
            <person name="Martin F."/>
            <person name="Silar P."/>
            <person name="Natvig D."/>
            <person name="Lalanne C."/>
            <person name="Gautier V."/>
            <person name="Ament-Velasquez S.L."/>
            <person name="Kruys A."/>
            <person name="Hutchinson M.I."/>
            <person name="Powell A.J."/>
            <person name="Barry K."/>
            <person name="Miller A.N."/>
            <person name="Grigoriev I.V."/>
            <person name="Debuchy R."/>
            <person name="Gladieux P."/>
            <person name="Thoren M.H."/>
            <person name="Johannesson H."/>
        </authorList>
    </citation>
    <scope>NUCLEOTIDE SEQUENCE</scope>
    <source>
        <strain evidence="2">CBS 958.72</strain>
    </source>
</reference>
<dbReference type="AlphaFoldDB" id="A0AAE0NDS6"/>
<gene>
    <name evidence="2" type="ORF">B0T24DRAFT_164182</name>
</gene>
<keyword evidence="1" id="KW-0812">Transmembrane</keyword>
<comment type="caution">
    <text evidence="2">The sequence shown here is derived from an EMBL/GenBank/DDBJ whole genome shotgun (WGS) entry which is preliminary data.</text>
</comment>
<accession>A0AAE0NDS6</accession>
<reference evidence="2" key="1">
    <citation type="journal article" date="2023" name="Mol. Phylogenet. Evol.">
        <title>Genome-scale phylogeny and comparative genomics of the fungal order Sordariales.</title>
        <authorList>
            <person name="Hensen N."/>
            <person name="Bonometti L."/>
            <person name="Westerberg I."/>
            <person name="Brannstrom I.O."/>
            <person name="Guillou S."/>
            <person name="Cros-Aarteil S."/>
            <person name="Calhoun S."/>
            <person name="Haridas S."/>
            <person name="Kuo A."/>
            <person name="Mondo S."/>
            <person name="Pangilinan J."/>
            <person name="Riley R."/>
            <person name="LaButti K."/>
            <person name="Andreopoulos B."/>
            <person name="Lipzen A."/>
            <person name="Chen C."/>
            <person name="Yan M."/>
            <person name="Daum C."/>
            <person name="Ng V."/>
            <person name="Clum A."/>
            <person name="Steindorff A."/>
            <person name="Ohm R.A."/>
            <person name="Martin F."/>
            <person name="Silar P."/>
            <person name="Natvig D.O."/>
            <person name="Lalanne C."/>
            <person name="Gautier V."/>
            <person name="Ament-Velasquez S.L."/>
            <person name="Kruys A."/>
            <person name="Hutchinson M.I."/>
            <person name="Powell A.J."/>
            <person name="Barry K."/>
            <person name="Miller A.N."/>
            <person name="Grigoriev I.V."/>
            <person name="Debuchy R."/>
            <person name="Gladieux P."/>
            <person name="Hiltunen Thoren M."/>
            <person name="Johannesson H."/>
        </authorList>
    </citation>
    <scope>NUCLEOTIDE SEQUENCE</scope>
    <source>
        <strain evidence="2">CBS 958.72</strain>
    </source>
</reference>
<protein>
    <submittedName>
        <fullName evidence="2">Uncharacterized protein</fullName>
    </submittedName>
</protein>
<name>A0AAE0NDS6_9PEZI</name>
<keyword evidence="3" id="KW-1185">Reference proteome</keyword>
<feature type="transmembrane region" description="Helical" evidence="1">
    <location>
        <begin position="62"/>
        <end position="83"/>
    </location>
</feature>
<feature type="transmembrane region" description="Helical" evidence="1">
    <location>
        <begin position="21"/>
        <end position="42"/>
    </location>
</feature>
<proteinExistence type="predicted"/>
<evidence type="ECO:0000313" key="2">
    <source>
        <dbReference type="EMBL" id="KAK3379616.1"/>
    </source>
</evidence>
<organism evidence="2 3">
    <name type="scientific">Lasiosphaeria ovina</name>
    <dbReference type="NCBI Taxonomy" id="92902"/>
    <lineage>
        <taxon>Eukaryota</taxon>
        <taxon>Fungi</taxon>
        <taxon>Dikarya</taxon>
        <taxon>Ascomycota</taxon>
        <taxon>Pezizomycotina</taxon>
        <taxon>Sordariomycetes</taxon>
        <taxon>Sordariomycetidae</taxon>
        <taxon>Sordariales</taxon>
        <taxon>Lasiosphaeriaceae</taxon>
        <taxon>Lasiosphaeria</taxon>
    </lineage>
</organism>
<dbReference type="EMBL" id="JAULSN010000002">
    <property type="protein sequence ID" value="KAK3379616.1"/>
    <property type="molecule type" value="Genomic_DNA"/>
</dbReference>
<keyword evidence="1" id="KW-1133">Transmembrane helix</keyword>
<sequence length="84" mass="9660">MVQLVIFLATRQFRAARGRKAWIAVSFFAIFFATRLAERVMLDGEEVWQIRGPILASHCPEWAAISPTYTICWFLSACLVFIYS</sequence>
<evidence type="ECO:0000256" key="1">
    <source>
        <dbReference type="SAM" id="Phobius"/>
    </source>
</evidence>
<evidence type="ECO:0000313" key="3">
    <source>
        <dbReference type="Proteomes" id="UP001287356"/>
    </source>
</evidence>